<evidence type="ECO:0000313" key="7">
    <source>
        <dbReference type="Proteomes" id="UP000596742"/>
    </source>
</evidence>
<dbReference type="SUPFAM" id="SSF48452">
    <property type="entry name" value="TPR-like"/>
    <property type="match status" value="3"/>
</dbReference>
<dbReference type="InterPro" id="IPR011990">
    <property type="entry name" value="TPR-like_helical_dom_sf"/>
</dbReference>
<organism evidence="6 7">
    <name type="scientific">Mytilus galloprovincialis</name>
    <name type="common">Mediterranean mussel</name>
    <dbReference type="NCBI Taxonomy" id="29158"/>
    <lineage>
        <taxon>Eukaryota</taxon>
        <taxon>Metazoa</taxon>
        <taxon>Spiralia</taxon>
        <taxon>Lophotrochozoa</taxon>
        <taxon>Mollusca</taxon>
        <taxon>Bivalvia</taxon>
        <taxon>Autobranchia</taxon>
        <taxon>Pteriomorphia</taxon>
        <taxon>Mytilida</taxon>
        <taxon>Mytiloidea</taxon>
        <taxon>Mytilidae</taxon>
        <taxon>Mytilinae</taxon>
        <taxon>Mytilus</taxon>
    </lineage>
</organism>
<comment type="caution">
    <text evidence="6">The sequence shown here is derived from an EMBL/GenBank/DDBJ whole genome shotgun (WGS) entry which is preliminary data.</text>
</comment>
<feature type="compositionally biased region" description="Polar residues" evidence="5">
    <location>
        <begin position="648"/>
        <end position="657"/>
    </location>
</feature>
<sequence>MLVPYNPLDKDKGKNEEEPKEKTRKLPYSKDETVTTQEMKMPKVTSLGVLPNRESGEITNLKVVMEGRPVAPGRTDVALDEMAMANKMHPTTPASPVPRGEEKEGLKYEPVSGRREKKDKLKDELKLDLESEESKKKPAILNSEGTTQKMYFMERQKPVPPPSSLKKSFKRKLKGTLTTALVEGEPSLKDTRFPEDSVYHQYDDAIDVIDQDRTTSRSVDDDTRSSTSSVSSVRSAKDLLEEARRISRSGDPLYKQRDKRGSMSQREKKDHKKDKRETEEPTPRRQERSVDEIISSLKANREKPELSEADKKIQEIMERVMSRTSAVITEDDSMTMGTDSARETDKQEALTEDDESKSKDDGITSTDEKSEEKVKDETAQEQVSEIPPPAVTELTKMTTEYEDSSDDDEAEVIDIAKAWEDLAVPPNATYEDLVSVSGKPIGIQERSTGKAEINHINVQSQAVSFLSTWQPAVEREPTMEPILEVSTPPKHIHHFCTVTNEYQLPEQFRHLGRKYHAPEKFLVPKQPFRFASRGPSFNDALDEETASQLSHVAETRGTEDTRIASAAQRILKEAESDKDKSKEETLEIWRQRADEVFSQPSISVEGTKLSLKSDESRLYWTPAPPKLDVAPSKVKDILFPDYESKSLSMETRELSATQQEEMEDSSESEEEDMEVDIEQERYEEIYRLVFKKSDSYEDLSELEQASQQRDDDIKCRRINPYEPRKLLKGEIPPTKPEPLGHAQEADSKPSTPAPEFRYKREMPDSEIFPVFVPLRRSRSDPCVFNADDDTLLVPQSYNIAVDEISRQKQNIRQMKLNWREEEKKAKREAEMEERLRRLEVPEGERYDPNEVMAVPSFMRRKADEPTPAELALVAGRAYVILPKKKKKKKKAPISMARLDEIEKFLRSPPTKLTRSRSMEKMHMTVEKDLRVSTKIRYGPRKSLANILDFQAFEKKKKMPRDMKERDWVRDMWNGWFDELYPPTPEVSSDEEEEEEQAAMSPRKEEKQEKKRKESITSALSESISVIEPLQENEENQELLAILHEEVEKLTESIEATTRPKAFDLCRRGALLRKIGMVKKAEEDLNRVIKMEPELIDAYWHRHLLYLLQDKKKEALTDLNFIIKKNKKHAGAWRSRAEIYRQQNNVDEAIMNYRQAISLNPRDHEAYFRRAEMYEKKGDSQLLALEDYSKCIKINPMRTDAILKHGLYYFKNESWHNAITDFTDLLRVDPLNVTARIYRGQANAKMANWSPAVEDLSAAIHLDPLSWEAFYHRACIIRKAHPKRALHDYSVSLLINDTDDNVMSYLHRGILYNSMHRYEDAIPDFESVLKLRKDVACAHVNLGLIFMNHYENYHRAIKKFTAAIKVDPTYVRAYVCRGEAYHKIHELKQALSDFTKAIHLRPDVHHYYMYRGQLVLEMGNLELAAFCVRSQDVMIHASELSTDSSLGQMPTQQAVVQSFLKNYNKAIDALEAATRVQPVPSMFMLLGKTQMKAKEFLKAIESFNKALELYKPWKTGDPWPKEAAEAHFLIGMCNIELKTYIRALEAFSEAIRLNANYPDALYQRGVTRMKLNQLSKGIHDFNKALAKNPKIFQAYLSRACYYGMKKNYTKAILSCNEAIKLQPRSVRAYLYRGALKFHIKAYDLAIRDLTTATSIDSQCALAYFNRAVCYQEKKDWQKALTDYGIVLLLGADLQLKVLINRGLLYFERKDYINALYDFKLAAKIEPNDHRILHTLGLCYHKMNDLDEGVKVFTTCMDNNQFFLDGIIARGNVYMDYGTKAGIQFAKRDYERVLRQEPTNLSARVNLANTLQVLGKFMQAWNQFTIAISVRPTFKPALEGRAIVNLQMSNTFAAFQDINAAINVSPTAELLTNRGVINQFMQDPVNAMRDYQQALKLDKSYSLAYFNAANVYFHTRHFKQAYEYYSKALDHNRKDESALLNRAITRVMMRDAQGALEDFKAAIKLSPYTAHIYFNRGNLYASMGHFDKAETDYSKALSLKPDDPLVLKRRADVRGKLGNQKQAIQDYRYAIEIQSRMEESKT</sequence>
<feature type="repeat" description="TPR" evidence="3">
    <location>
        <begin position="1694"/>
        <end position="1727"/>
    </location>
</feature>
<feature type="compositionally biased region" description="Basic and acidic residues" evidence="5">
    <location>
        <begin position="356"/>
        <end position="378"/>
    </location>
</feature>
<feature type="region of interest" description="Disordered" evidence="5">
    <location>
        <begin position="88"/>
        <end position="147"/>
    </location>
</feature>
<feature type="compositionally biased region" description="Acidic residues" evidence="5">
    <location>
        <begin position="987"/>
        <end position="996"/>
    </location>
</feature>
<evidence type="ECO:0000313" key="6">
    <source>
        <dbReference type="EMBL" id="VDH90327.1"/>
    </source>
</evidence>
<feature type="coiled-coil region" evidence="4">
    <location>
        <begin position="801"/>
        <end position="835"/>
    </location>
</feature>
<feature type="compositionally biased region" description="Acidic residues" evidence="5">
    <location>
        <begin position="660"/>
        <end position="677"/>
    </location>
</feature>
<feature type="repeat" description="TPR" evidence="3">
    <location>
        <begin position="1479"/>
        <end position="1512"/>
    </location>
</feature>
<feature type="compositionally biased region" description="Basic and acidic residues" evidence="5">
    <location>
        <begin position="340"/>
        <end position="349"/>
    </location>
</feature>
<evidence type="ECO:0008006" key="8">
    <source>
        <dbReference type="Google" id="ProtNLM"/>
    </source>
</evidence>
<dbReference type="Pfam" id="PF13414">
    <property type="entry name" value="TPR_11"/>
    <property type="match status" value="1"/>
</dbReference>
<feature type="repeat" description="TPR" evidence="3">
    <location>
        <begin position="1370"/>
        <end position="1403"/>
    </location>
</feature>
<feature type="compositionally biased region" description="Basic and acidic residues" evidence="5">
    <location>
        <begin position="8"/>
        <end position="21"/>
    </location>
</feature>
<dbReference type="PANTHER" id="PTHR44858">
    <property type="entry name" value="TETRATRICOPEPTIDE REPEAT PROTEIN 6"/>
    <property type="match status" value="1"/>
</dbReference>
<gene>
    <name evidence="6" type="ORF">MGAL_10B013045</name>
</gene>
<keyword evidence="7" id="KW-1185">Reference proteome</keyword>
<dbReference type="PANTHER" id="PTHR44858:SF1">
    <property type="entry name" value="UDP-N-ACETYLGLUCOSAMINE--PEPTIDE N-ACETYLGLUCOSAMINYLTRANSFERASE SPINDLY-RELATED"/>
    <property type="match status" value="1"/>
</dbReference>
<proteinExistence type="predicted"/>
<feature type="repeat" description="TPR" evidence="3">
    <location>
        <begin position="1934"/>
        <end position="1967"/>
    </location>
</feature>
<evidence type="ECO:0000256" key="3">
    <source>
        <dbReference type="PROSITE-ProRule" id="PRU00339"/>
    </source>
</evidence>
<feature type="region of interest" description="Disordered" evidence="5">
    <location>
        <begin position="648"/>
        <end position="677"/>
    </location>
</feature>
<dbReference type="EMBL" id="UYJE01000129">
    <property type="protein sequence ID" value="VDH90327.1"/>
    <property type="molecule type" value="Genomic_DNA"/>
</dbReference>
<feature type="compositionally biased region" description="Basic and acidic residues" evidence="5">
    <location>
        <begin position="210"/>
        <end position="224"/>
    </location>
</feature>
<keyword evidence="4" id="KW-0175">Coiled coil</keyword>
<feature type="compositionally biased region" description="Basic and acidic residues" evidence="5">
    <location>
        <begin position="275"/>
        <end position="291"/>
    </location>
</feature>
<feature type="repeat" description="TPR" evidence="3">
    <location>
        <begin position="1301"/>
        <end position="1334"/>
    </location>
</feature>
<dbReference type="SMART" id="SM00028">
    <property type="entry name" value="TPR"/>
    <property type="match status" value="23"/>
</dbReference>
<feature type="compositionally biased region" description="Basic and acidic residues" evidence="5">
    <location>
        <begin position="235"/>
        <end position="245"/>
    </location>
</feature>
<feature type="compositionally biased region" description="Basic and acidic residues" evidence="5">
    <location>
        <begin position="299"/>
        <end position="321"/>
    </location>
</feature>
<protein>
    <recommendedName>
        <fullName evidence="8">Tetratricopeptide repeat protein 6</fullName>
    </recommendedName>
</protein>
<feature type="region of interest" description="Disordered" evidence="5">
    <location>
        <begin position="1"/>
        <end position="42"/>
    </location>
</feature>
<feature type="region of interest" description="Disordered" evidence="5">
    <location>
        <begin position="202"/>
        <end position="388"/>
    </location>
</feature>
<evidence type="ECO:0000256" key="4">
    <source>
        <dbReference type="SAM" id="Coils"/>
    </source>
</evidence>
<evidence type="ECO:0000256" key="5">
    <source>
        <dbReference type="SAM" id="MobiDB-lite"/>
    </source>
</evidence>
<accession>A0A8B6BHF9</accession>
<dbReference type="Gene3D" id="1.25.40.10">
    <property type="entry name" value="Tetratricopeptide repeat domain"/>
    <property type="match status" value="9"/>
</dbReference>
<feature type="region of interest" description="Disordered" evidence="5">
    <location>
        <begin position="982"/>
        <end position="1015"/>
    </location>
</feature>
<feature type="compositionally biased region" description="Basic and acidic residues" evidence="5">
    <location>
        <begin position="1001"/>
        <end position="1014"/>
    </location>
</feature>
<reference evidence="6" key="1">
    <citation type="submission" date="2018-11" db="EMBL/GenBank/DDBJ databases">
        <authorList>
            <person name="Alioto T."/>
            <person name="Alioto T."/>
        </authorList>
    </citation>
    <scope>NUCLEOTIDE SEQUENCE</scope>
</reference>
<dbReference type="InterPro" id="IPR050498">
    <property type="entry name" value="Ycf3"/>
</dbReference>
<feature type="repeat" description="TPR" evidence="3">
    <location>
        <begin position="1968"/>
        <end position="2001"/>
    </location>
</feature>
<name>A0A8B6BHF9_MYTGA</name>
<evidence type="ECO:0000256" key="1">
    <source>
        <dbReference type="ARBA" id="ARBA00022737"/>
    </source>
</evidence>
<dbReference type="OrthoDB" id="1658288at2759"/>
<dbReference type="PROSITE" id="PS50293">
    <property type="entry name" value="TPR_REGION"/>
    <property type="match status" value="3"/>
</dbReference>
<feature type="region of interest" description="Disordered" evidence="5">
    <location>
        <begin position="697"/>
        <end position="760"/>
    </location>
</feature>
<feature type="compositionally biased region" description="Basic and acidic residues" evidence="5">
    <location>
        <begin position="99"/>
        <end position="136"/>
    </location>
</feature>
<feature type="compositionally biased region" description="Basic and acidic residues" evidence="5">
    <location>
        <begin position="254"/>
        <end position="268"/>
    </location>
</feature>
<keyword evidence="1" id="KW-0677">Repeat</keyword>
<feature type="compositionally biased region" description="Low complexity" evidence="5">
    <location>
        <begin position="225"/>
        <end position="234"/>
    </location>
</feature>
<feature type="repeat" description="TPR" evidence="3">
    <location>
        <begin position="1129"/>
        <end position="1162"/>
    </location>
</feature>
<dbReference type="Proteomes" id="UP000596742">
    <property type="component" value="Unassembled WGS sequence"/>
</dbReference>
<keyword evidence="2 3" id="KW-0802">TPR repeat</keyword>
<feature type="repeat" description="TPR" evidence="3">
    <location>
        <begin position="1198"/>
        <end position="1231"/>
    </location>
</feature>
<feature type="repeat" description="TPR" evidence="3">
    <location>
        <begin position="1523"/>
        <end position="1556"/>
    </location>
</feature>
<feature type="repeat" description="TPR" evidence="3">
    <location>
        <begin position="1900"/>
        <end position="1933"/>
    </location>
</feature>
<dbReference type="Pfam" id="PF13181">
    <property type="entry name" value="TPR_8"/>
    <property type="match status" value="3"/>
</dbReference>
<dbReference type="PROSITE" id="PS50005">
    <property type="entry name" value="TPR"/>
    <property type="match status" value="11"/>
</dbReference>
<dbReference type="InterPro" id="IPR019734">
    <property type="entry name" value="TPR_rpt"/>
</dbReference>
<dbReference type="Pfam" id="PF13432">
    <property type="entry name" value="TPR_16"/>
    <property type="match status" value="3"/>
</dbReference>
<feature type="repeat" description="TPR" evidence="3">
    <location>
        <begin position="1557"/>
        <end position="1590"/>
    </location>
</feature>
<dbReference type="Pfam" id="PF00515">
    <property type="entry name" value="TPR_1"/>
    <property type="match status" value="1"/>
</dbReference>
<evidence type="ECO:0000256" key="2">
    <source>
        <dbReference type="ARBA" id="ARBA00022803"/>
    </source>
</evidence>